<evidence type="ECO:0000313" key="12">
    <source>
        <dbReference type="Proteomes" id="UP000184476"/>
    </source>
</evidence>
<dbReference type="SUPFAM" id="SSF52540">
    <property type="entry name" value="P-loop containing nucleoside triphosphate hydrolases"/>
    <property type="match status" value="2"/>
</dbReference>
<dbReference type="PANTHER" id="PTHR43790">
    <property type="entry name" value="CARBOHYDRATE TRANSPORT ATP-BINDING PROTEIN MG119-RELATED"/>
    <property type="match status" value="1"/>
</dbReference>
<dbReference type="AlphaFoldDB" id="A0A1M4X9H6"/>
<dbReference type="EMBL" id="FQVL01000004">
    <property type="protein sequence ID" value="SHE90051.1"/>
    <property type="molecule type" value="Genomic_DNA"/>
</dbReference>
<protein>
    <recommendedName>
        <fullName evidence="4">Autoinducer 2 import ATP-binding protein LsrA</fullName>
        <ecNumber evidence="8">7.6.2.13</ecNumber>
    </recommendedName>
</protein>
<dbReference type="SMART" id="SM00382">
    <property type="entry name" value="AAA"/>
    <property type="match status" value="2"/>
</dbReference>
<dbReference type="InterPro" id="IPR050107">
    <property type="entry name" value="ABC_carbohydrate_import_ATPase"/>
</dbReference>
<dbReference type="CDD" id="cd03216">
    <property type="entry name" value="ABC_Carb_Monos_I"/>
    <property type="match status" value="1"/>
</dbReference>
<name>A0A1M4X9H6_9BACL</name>
<evidence type="ECO:0000256" key="5">
    <source>
        <dbReference type="ARBA" id="ARBA00022741"/>
    </source>
</evidence>
<dbReference type="GO" id="GO:0016887">
    <property type="term" value="F:ATP hydrolysis activity"/>
    <property type="evidence" value="ECO:0007669"/>
    <property type="project" value="InterPro"/>
</dbReference>
<dbReference type="InterPro" id="IPR003593">
    <property type="entry name" value="AAA+_ATPase"/>
</dbReference>
<dbReference type="Gene3D" id="3.40.50.300">
    <property type="entry name" value="P-loop containing nucleotide triphosphate hydrolases"/>
    <property type="match status" value="2"/>
</dbReference>
<feature type="domain" description="ABC transporter" evidence="10">
    <location>
        <begin position="2"/>
        <end position="240"/>
    </location>
</feature>
<evidence type="ECO:0000313" key="11">
    <source>
        <dbReference type="EMBL" id="SHE90051.1"/>
    </source>
</evidence>
<comment type="catalytic activity">
    <reaction evidence="9">
        <text>ATP + H2O + (2R,4S)-2-methyl-2,3,3,4-tetrahydroxytetrahydrofuran-[AI-2-binding protein]Side 1 = ADP + phosphate + (2R,4S)-2-methyl-2,3,3,4-tetrahydroxytetrahydrofuranSide 2 + [AI-2-binding protein]Side 1.</text>
        <dbReference type="EC" id="7.6.2.13"/>
    </reaction>
</comment>
<evidence type="ECO:0000256" key="4">
    <source>
        <dbReference type="ARBA" id="ARBA00019459"/>
    </source>
</evidence>
<dbReference type="GO" id="GO:0005886">
    <property type="term" value="C:plasma membrane"/>
    <property type="evidence" value="ECO:0007669"/>
    <property type="project" value="UniProtKB-SubCell"/>
</dbReference>
<reference evidence="11 12" key="1">
    <citation type="submission" date="2016-11" db="EMBL/GenBank/DDBJ databases">
        <authorList>
            <person name="Jaros S."/>
            <person name="Januszkiewicz K."/>
            <person name="Wedrychowicz H."/>
        </authorList>
    </citation>
    <scope>NUCLEOTIDE SEQUENCE [LARGE SCALE GENOMIC DNA]</scope>
    <source>
        <strain evidence="11 12">DSM 44666</strain>
    </source>
</reference>
<proteinExistence type="inferred from homology"/>
<evidence type="ECO:0000256" key="6">
    <source>
        <dbReference type="ARBA" id="ARBA00022840"/>
    </source>
</evidence>
<comment type="subunit">
    <text evidence="3">The complex is composed of two ATP-binding proteins (LsrA), two transmembrane proteins (LsrC and LsrD) and a solute-binding protein (LsrB).</text>
</comment>
<evidence type="ECO:0000256" key="1">
    <source>
        <dbReference type="ARBA" id="ARBA00004417"/>
    </source>
</evidence>
<keyword evidence="6 11" id="KW-0067">ATP-binding</keyword>
<dbReference type="PANTHER" id="PTHR43790:SF2">
    <property type="entry name" value="AUTOINDUCER 2 IMPORT ATP-BINDING PROTEIN LSRA"/>
    <property type="match status" value="1"/>
</dbReference>
<sequence>MLQAKQIAKKFGNHYALLNCSLSIEAGEVHALVGENGAGKSTLIKIITGVYGHDEGEILWENQVVHIAEPKDAKRLGIHAVYQDRHLIPFFTGYENLYLGLEYPKNPLTQAIDWKSLRNQAEDLRQELEIPLDLRKTVSEMSPPEKTMLEVLRAMMLDCRLLILDEPTASLTDQESERLFQLIERLVKTGKSILYVSHRLEEIFQISDRITVLRNGQVVRTEKTPEVNQEQIIQMMTDNQWKSSLVENKEIDQSATLALELENLVTIDHSVKNASLTVREGEIVGVFGLAGSGRTQMLEAIYGLREIEAGVVKLYGETIQRFTPNLSLERGLVLISEDRRKHGLIMNMSIRENMTLPVLKRFSKGLQLLSVKEKKAVSTWMDRLQVKATHPEQAVEELSGGNQQKVVFAKALLTEPRLFLCDEPTQAVDVRTRSEIHQLLRKQTKQQKGVLYVSSDLQEILDIADRIYIFYQGSTIAEMENKDLTLEKVLQISFGQTQGGDRTNG</sequence>
<dbReference type="InterPro" id="IPR017871">
    <property type="entry name" value="ABC_transporter-like_CS"/>
</dbReference>
<evidence type="ECO:0000256" key="2">
    <source>
        <dbReference type="ARBA" id="ARBA00009404"/>
    </source>
</evidence>
<dbReference type="EC" id="7.6.2.13" evidence="8"/>
<dbReference type="RefSeq" id="WP_073154586.1">
    <property type="nucleotide sequence ID" value="NZ_FQVL01000004.1"/>
</dbReference>
<accession>A0A1M4X9H6</accession>
<gene>
    <name evidence="11" type="ORF">SAMN05444392_104208</name>
</gene>
<evidence type="ECO:0000256" key="8">
    <source>
        <dbReference type="ARBA" id="ARBA00023798"/>
    </source>
</evidence>
<keyword evidence="12" id="KW-1185">Reference proteome</keyword>
<evidence type="ECO:0000256" key="7">
    <source>
        <dbReference type="ARBA" id="ARBA00023747"/>
    </source>
</evidence>
<feature type="domain" description="ABC transporter" evidence="10">
    <location>
        <begin position="246"/>
        <end position="497"/>
    </location>
</feature>
<dbReference type="InterPro" id="IPR003439">
    <property type="entry name" value="ABC_transporter-like_ATP-bd"/>
</dbReference>
<organism evidence="11 12">
    <name type="scientific">Seinonella peptonophila</name>
    <dbReference type="NCBI Taxonomy" id="112248"/>
    <lineage>
        <taxon>Bacteria</taxon>
        <taxon>Bacillati</taxon>
        <taxon>Bacillota</taxon>
        <taxon>Bacilli</taxon>
        <taxon>Bacillales</taxon>
        <taxon>Thermoactinomycetaceae</taxon>
        <taxon>Seinonella</taxon>
    </lineage>
</organism>
<evidence type="ECO:0000259" key="10">
    <source>
        <dbReference type="PROSITE" id="PS50893"/>
    </source>
</evidence>
<dbReference type="PROSITE" id="PS00211">
    <property type="entry name" value="ABC_TRANSPORTER_1"/>
    <property type="match status" value="1"/>
</dbReference>
<evidence type="ECO:0000256" key="9">
    <source>
        <dbReference type="ARBA" id="ARBA00034076"/>
    </source>
</evidence>
<dbReference type="Proteomes" id="UP000184476">
    <property type="component" value="Unassembled WGS sequence"/>
</dbReference>
<evidence type="ECO:0000256" key="3">
    <source>
        <dbReference type="ARBA" id="ARBA00011262"/>
    </source>
</evidence>
<dbReference type="InterPro" id="IPR027417">
    <property type="entry name" value="P-loop_NTPase"/>
</dbReference>
<comment type="subcellular location">
    <subcellularLocation>
        <location evidence="1">Cell inner membrane</location>
        <topology evidence="1">Peripheral membrane protein</topology>
    </subcellularLocation>
</comment>
<dbReference type="GO" id="GO:0005524">
    <property type="term" value="F:ATP binding"/>
    <property type="evidence" value="ECO:0007669"/>
    <property type="project" value="UniProtKB-KW"/>
</dbReference>
<keyword evidence="5" id="KW-0547">Nucleotide-binding</keyword>
<comment type="similarity">
    <text evidence="2">Belongs to the ABC transporter superfamily. AI-2 autoinducer porter (TC 3.A.1.2.8) family.</text>
</comment>
<comment type="function">
    <text evidence="7">Part of the ABC transporter complex LsrABCD involved in autoinducer 2 (AI-2) import. Responsible for energy coupling to the transport system.</text>
</comment>
<dbReference type="OrthoDB" id="1934611at2"/>
<dbReference type="PROSITE" id="PS50893">
    <property type="entry name" value="ABC_TRANSPORTER_2"/>
    <property type="match status" value="2"/>
</dbReference>
<dbReference type="Pfam" id="PF00005">
    <property type="entry name" value="ABC_tran"/>
    <property type="match status" value="2"/>
</dbReference>
<dbReference type="CDD" id="cd03215">
    <property type="entry name" value="ABC_Carb_Monos_II"/>
    <property type="match status" value="1"/>
</dbReference>
<dbReference type="STRING" id="112248.SAMN05444392_104208"/>